<dbReference type="Proteomes" id="UP000306102">
    <property type="component" value="Unassembled WGS sequence"/>
</dbReference>
<feature type="transmembrane region" description="Helical" evidence="1">
    <location>
        <begin position="112"/>
        <end position="131"/>
    </location>
</feature>
<reference evidence="2 3" key="1">
    <citation type="journal article" date="2018" name="Proc. Natl. Acad. Sci. U.S.A.">
        <title>Draft genome sequence of Camellia sinensis var. sinensis provides insights into the evolution of the tea genome and tea quality.</title>
        <authorList>
            <person name="Wei C."/>
            <person name="Yang H."/>
            <person name="Wang S."/>
            <person name="Zhao J."/>
            <person name="Liu C."/>
            <person name="Gao L."/>
            <person name="Xia E."/>
            <person name="Lu Y."/>
            <person name="Tai Y."/>
            <person name="She G."/>
            <person name="Sun J."/>
            <person name="Cao H."/>
            <person name="Tong W."/>
            <person name="Gao Q."/>
            <person name="Li Y."/>
            <person name="Deng W."/>
            <person name="Jiang X."/>
            <person name="Wang W."/>
            <person name="Chen Q."/>
            <person name="Zhang S."/>
            <person name="Li H."/>
            <person name="Wu J."/>
            <person name="Wang P."/>
            <person name="Li P."/>
            <person name="Shi C."/>
            <person name="Zheng F."/>
            <person name="Jian J."/>
            <person name="Huang B."/>
            <person name="Shan D."/>
            <person name="Shi M."/>
            <person name="Fang C."/>
            <person name="Yue Y."/>
            <person name="Li F."/>
            <person name="Li D."/>
            <person name="Wei S."/>
            <person name="Han B."/>
            <person name="Jiang C."/>
            <person name="Yin Y."/>
            <person name="Xia T."/>
            <person name="Zhang Z."/>
            <person name="Bennetzen J.L."/>
            <person name="Zhao S."/>
            <person name="Wan X."/>
        </authorList>
    </citation>
    <scope>NUCLEOTIDE SEQUENCE [LARGE SCALE GENOMIC DNA]</scope>
    <source>
        <strain evidence="3">cv. Shuchazao</strain>
        <tissue evidence="2">Leaf</tissue>
    </source>
</reference>
<comment type="caution">
    <text evidence="2">The sequence shown here is derived from an EMBL/GenBank/DDBJ whole genome shotgun (WGS) entry which is preliminary data.</text>
</comment>
<feature type="transmembrane region" description="Helical" evidence="1">
    <location>
        <begin position="72"/>
        <end position="92"/>
    </location>
</feature>
<protein>
    <submittedName>
        <fullName evidence="2">Uncharacterized protein</fullName>
    </submittedName>
</protein>
<keyword evidence="1" id="KW-1133">Transmembrane helix</keyword>
<organism evidence="2 3">
    <name type="scientific">Camellia sinensis var. sinensis</name>
    <name type="common">China tea</name>
    <dbReference type="NCBI Taxonomy" id="542762"/>
    <lineage>
        <taxon>Eukaryota</taxon>
        <taxon>Viridiplantae</taxon>
        <taxon>Streptophyta</taxon>
        <taxon>Embryophyta</taxon>
        <taxon>Tracheophyta</taxon>
        <taxon>Spermatophyta</taxon>
        <taxon>Magnoliopsida</taxon>
        <taxon>eudicotyledons</taxon>
        <taxon>Gunneridae</taxon>
        <taxon>Pentapetalae</taxon>
        <taxon>asterids</taxon>
        <taxon>Ericales</taxon>
        <taxon>Theaceae</taxon>
        <taxon>Camellia</taxon>
    </lineage>
</organism>
<accession>A0A4S4DMU4</accession>
<name>A0A4S4DMU4_CAMSN</name>
<dbReference type="AlphaFoldDB" id="A0A4S4DMU4"/>
<gene>
    <name evidence="2" type="ORF">TEA_014868</name>
</gene>
<feature type="transmembrane region" description="Helical" evidence="1">
    <location>
        <begin position="28"/>
        <end position="52"/>
    </location>
</feature>
<evidence type="ECO:0000313" key="2">
    <source>
        <dbReference type="EMBL" id="THG04318.1"/>
    </source>
</evidence>
<keyword evidence="1" id="KW-0472">Membrane</keyword>
<dbReference type="STRING" id="542762.A0A4S4DMU4"/>
<evidence type="ECO:0000256" key="1">
    <source>
        <dbReference type="SAM" id="Phobius"/>
    </source>
</evidence>
<dbReference type="EMBL" id="SDRB02010791">
    <property type="protein sequence ID" value="THG04318.1"/>
    <property type="molecule type" value="Genomic_DNA"/>
</dbReference>
<keyword evidence="3" id="KW-1185">Reference proteome</keyword>
<proteinExistence type="predicted"/>
<keyword evidence="1" id="KW-0812">Transmembrane</keyword>
<sequence>MGFEPLVWYCQPVKGGIWATVTDSAFGAYTPCGIDSVVVCISHLVLLGLCFYRIWLIRNDLKVQRYQLRSKYYNFVLVLLAGYCAAEPLFRLVMGISLFNLEGQAGLAPFEMVSLIIVALAWCSMLVMLGIETGIYIREFRWYVRFGVAYVLVGDAVMLNLILSVTDFYTGSVLHIYLITLFIQVLFGVFLFVYIPQLDPYPGYVPIRNDPLIDTEYEALLGGEHVCPERDASIFSMATRVSMAMMWWLSGLGVLQGVEAAVGSRWGWRKVVGGERLWWRRAAKLWLRWSETVATMVKDHDRRWACELGFGKVPDMKS</sequence>
<feature type="transmembrane region" description="Helical" evidence="1">
    <location>
        <begin position="175"/>
        <end position="195"/>
    </location>
</feature>
<feature type="transmembrane region" description="Helical" evidence="1">
    <location>
        <begin position="143"/>
        <end position="163"/>
    </location>
</feature>
<evidence type="ECO:0000313" key="3">
    <source>
        <dbReference type="Proteomes" id="UP000306102"/>
    </source>
</evidence>